<dbReference type="EMBL" id="JBBPBM010000020">
    <property type="protein sequence ID" value="KAK8552194.1"/>
    <property type="molecule type" value="Genomic_DNA"/>
</dbReference>
<dbReference type="PANTHER" id="PTHR11926">
    <property type="entry name" value="GLUCOSYL/GLUCURONOSYL TRANSFERASES"/>
    <property type="match status" value="1"/>
</dbReference>
<reference evidence="7 8" key="1">
    <citation type="journal article" date="2024" name="G3 (Bethesda)">
        <title>Genome assembly of Hibiscus sabdariffa L. provides insights into metabolisms of medicinal natural products.</title>
        <authorList>
            <person name="Kim T."/>
        </authorList>
    </citation>
    <scope>NUCLEOTIDE SEQUENCE [LARGE SCALE GENOMIC DNA]</scope>
    <source>
        <strain evidence="7">TK-2024</strain>
        <tissue evidence="7">Old leaves</tissue>
    </source>
</reference>
<feature type="domain" description="Glycosyltransferase N-terminal" evidence="6">
    <location>
        <begin position="13"/>
        <end position="56"/>
    </location>
</feature>
<dbReference type="Proteomes" id="UP001472677">
    <property type="component" value="Unassembled WGS sequence"/>
</dbReference>
<dbReference type="CDD" id="cd03784">
    <property type="entry name" value="GT1_Gtf-like"/>
    <property type="match status" value="1"/>
</dbReference>
<protein>
    <recommendedName>
        <fullName evidence="5">Glycosyltransferase</fullName>
        <ecNumber evidence="5">2.4.1.-</ecNumber>
    </recommendedName>
</protein>
<dbReference type="Gene3D" id="3.40.50.2000">
    <property type="entry name" value="Glycogen Phosphorylase B"/>
    <property type="match status" value="2"/>
</dbReference>
<dbReference type="Pfam" id="PF26168">
    <property type="entry name" value="Glyco_transf_N"/>
    <property type="match status" value="1"/>
</dbReference>
<dbReference type="PANTHER" id="PTHR11926:SF774">
    <property type="entry name" value="UDP-GLYCOSYLTRANSFERASE 85A1-RELATED"/>
    <property type="match status" value="1"/>
</dbReference>
<keyword evidence="2 4" id="KW-0328">Glycosyltransferase</keyword>
<comment type="similarity">
    <text evidence="1 4">Belongs to the UDP-glycosyltransferase family.</text>
</comment>
<keyword evidence="3 4" id="KW-0808">Transferase</keyword>
<dbReference type="SUPFAM" id="SSF53756">
    <property type="entry name" value="UDP-Glycosyltransferase/glycogen phosphorylase"/>
    <property type="match status" value="1"/>
</dbReference>
<evidence type="ECO:0000256" key="5">
    <source>
        <dbReference type="RuleBase" id="RU362057"/>
    </source>
</evidence>
<organism evidence="7 8">
    <name type="scientific">Hibiscus sabdariffa</name>
    <name type="common">roselle</name>
    <dbReference type="NCBI Taxonomy" id="183260"/>
    <lineage>
        <taxon>Eukaryota</taxon>
        <taxon>Viridiplantae</taxon>
        <taxon>Streptophyta</taxon>
        <taxon>Embryophyta</taxon>
        <taxon>Tracheophyta</taxon>
        <taxon>Spermatophyta</taxon>
        <taxon>Magnoliopsida</taxon>
        <taxon>eudicotyledons</taxon>
        <taxon>Gunneridae</taxon>
        <taxon>Pentapetalae</taxon>
        <taxon>rosids</taxon>
        <taxon>malvids</taxon>
        <taxon>Malvales</taxon>
        <taxon>Malvaceae</taxon>
        <taxon>Malvoideae</taxon>
        <taxon>Hibiscus</taxon>
    </lineage>
</organism>
<name>A0ABR2E4Q8_9ROSI</name>
<evidence type="ECO:0000259" key="6">
    <source>
        <dbReference type="Pfam" id="PF26168"/>
    </source>
</evidence>
<accession>A0ABR2E4Q8</accession>
<evidence type="ECO:0000256" key="3">
    <source>
        <dbReference type="ARBA" id="ARBA00022679"/>
    </source>
</evidence>
<evidence type="ECO:0000256" key="2">
    <source>
        <dbReference type="ARBA" id="ARBA00022676"/>
    </source>
</evidence>
<evidence type="ECO:0000313" key="8">
    <source>
        <dbReference type="Proteomes" id="UP001472677"/>
    </source>
</evidence>
<keyword evidence="8" id="KW-1185">Reference proteome</keyword>
<evidence type="ECO:0000313" key="7">
    <source>
        <dbReference type="EMBL" id="KAK8552194.1"/>
    </source>
</evidence>
<dbReference type="InterPro" id="IPR002213">
    <property type="entry name" value="UDP_glucos_trans"/>
</dbReference>
<dbReference type="InterPro" id="IPR035595">
    <property type="entry name" value="UDP_glycos_trans_CS"/>
</dbReference>
<evidence type="ECO:0000256" key="4">
    <source>
        <dbReference type="RuleBase" id="RU003718"/>
    </source>
</evidence>
<sequence length="485" mass="54646">MDSLSFTDKPHAVCVPYPAQGHINPMLMLAKILHHRGFHITFVNTEFNHKRLLKSRGPRALDGLPSFRFETIPDGLPPTDADATQDILSLCDSTRKKCLPFFKQLLHKLNDSSSTSDAPPVSCIVSDGCMSFTLDAAEELGVPEVLFWTPSACGFLGYVHYRQLMEKGYTPLKDESDLTNGYLDTVIDWIPAMEGIRLRDLPSFIRTTDPNFIMLDFLLIETERARKTSAIIVNTFDDLEHEVLDALNSMLPPVYSVGPLHLVLNHYVHDNELRQIGSNLWKEEPRCLQWLDSKQPNSVVYVNFGSITVMTSNQLIEFAWGLANSKQPFLWVIRPDLVGGESAVVPAEFVEETKDRGLLTTWCPQEQVLSHPSIGGFLTHSGWNSTIESASAGVPMICWPFFADQQTNCWYSRTKWGVGMEIDNDAKRDEVESLVREIIKGEKGKEMKKKAMKWKGKAEESIANPEGSSFRNLDKMIQVLLSPRV</sequence>
<evidence type="ECO:0000256" key="1">
    <source>
        <dbReference type="ARBA" id="ARBA00009995"/>
    </source>
</evidence>
<dbReference type="PROSITE" id="PS00375">
    <property type="entry name" value="UDPGT"/>
    <property type="match status" value="1"/>
</dbReference>
<comment type="caution">
    <text evidence="7">The sequence shown here is derived from an EMBL/GenBank/DDBJ whole genome shotgun (WGS) entry which is preliminary data.</text>
</comment>
<dbReference type="Pfam" id="PF00201">
    <property type="entry name" value="UDPGT"/>
    <property type="match status" value="1"/>
</dbReference>
<gene>
    <name evidence="7" type="ORF">V6N12_040804</name>
</gene>
<proteinExistence type="inferred from homology"/>
<dbReference type="EC" id="2.4.1.-" evidence="5"/>
<dbReference type="InterPro" id="IPR058980">
    <property type="entry name" value="Glyco_transf_N"/>
</dbReference>